<dbReference type="PROSITE" id="PS51375">
    <property type="entry name" value="PPR"/>
    <property type="match status" value="6"/>
</dbReference>
<dbReference type="GO" id="GO:0099402">
    <property type="term" value="P:plant organ development"/>
    <property type="evidence" value="ECO:0007669"/>
    <property type="project" value="UniProtKB-ARBA"/>
</dbReference>
<comment type="similarity">
    <text evidence="2">Belongs to the PPR family. PCMP-E subfamily.</text>
</comment>
<feature type="repeat" description="PPR" evidence="3">
    <location>
        <begin position="198"/>
        <end position="232"/>
    </location>
</feature>
<dbReference type="EMBL" id="JAUHHV010000001">
    <property type="protein sequence ID" value="KAK1437328.1"/>
    <property type="molecule type" value="Genomic_DNA"/>
</dbReference>
<feature type="region of interest" description="Disordered" evidence="4">
    <location>
        <begin position="780"/>
        <end position="824"/>
    </location>
</feature>
<evidence type="ECO:0000256" key="1">
    <source>
        <dbReference type="ARBA" id="ARBA00022737"/>
    </source>
</evidence>
<dbReference type="PANTHER" id="PTHR47926:SF372">
    <property type="entry name" value="PENTATRICOPEPTIDE REPEAT-CONTAINING PROTEIN"/>
    <property type="match status" value="1"/>
</dbReference>
<dbReference type="Pfam" id="PF13041">
    <property type="entry name" value="PPR_2"/>
    <property type="match status" value="4"/>
</dbReference>
<accession>A0AAD8P8D2</accession>
<proteinExistence type="inferred from homology"/>
<feature type="repeat" description="PPR" evidence="3">
    <location>
        <begin position="300"/>
        <end position="334"/>
    </location>
</feature>
<dbReference type="InterPro" id="IPR046848">
    <property type="entry name" value="E_motif"/>
</dbReference>
<feature type="repeat" description="PPR" evidence="3">
    <location>
        <begin position="97"/>
        <end position="131"/>
    </location>
</feature>
<evidence type="ECO:0000313" key="5">
    <source>
        <dbReference type="EMBL" id="KAK1437328.1"/>
    </source>
</evidence>
<dbReference type="FunFam" id="1.25.40.10:FF:000205">
    <property type="entry name" value="Pentatricopeptide repeat-containing protein, mitochondrial"/>
    <property type="match status" value="1"/>
</dbReference>
<evidence type="ECO:0000256" key="3">
    <source>
        <dbReference type="PROSITE-ProRule" id="PRU00708"/>
    </source>
</evidence>
<dbReference type="InterPro" id="IPR011990">
    <property type="entry name" value="TPR-like_helical_dom_sf"/>
</dbReference>
<evidence type="ECO:0008006" key="7">
    <source>
        <dbReference type="Google" id="ProtNLM"/>
    </source>
</evidence>
<name>A0AAD8P8D2_TARER</name>
<feature type="compositionally biased region" description="Basic and acidic residues" evidence="4">
    <location>
        <begin position="806"/>
        <end position="824"/>
    </location>
</feature>
<feature type="repeat" description="PPR" evidence="3">
    <location>
        <begin position="504"/>
        <end position="538"/>
    </location>
</feature>
<evidence type="ECO:0000313" key="6">
    <source>
        <dbReference type="Proteomes" id="UP001229421"/>
    </source>
</evidence>
<dbReference type="NCBIfam" id="TIGR00756">
    <property type="entry name" value="PPR"/>
    <property type="match status" value="5"/>
</dbReference>
<evidence type="ECO:0000256" key="2">
    <source>
        <dbReference type="ARBA" id="ARBA00061659"/>
    </source>
</evidence>
<dbReference type="GO" id="GO:0009451">
    <property type="term" value="P:RNA modification"/>
    <property type="evidence" value="ECO:0007669"/>
    <property type="project" value="InterPro"/>
</dbReference>
<dbReference type="GO" id="GO:0003723">
    <property type="term" value="F:RNA binding"/>
    <property type="evidence" value="ECO:0007669"/>
    <property type="project" value="InterPro"/>
</dbReference>
<feature type="repeat" description="PPR" evidence="3">
    <location>
        <begin position="66"/>
        <end position="96"/>
    </location>
</feature>
<organism evidence="5 6">
    <name type="scientific">Tagetes erecta</name>
    <name type="common">African marigold</name>
    <dbReference type="NCBI Taxonomy" id="13708"/>
    <lineage>
        <taxon>Eukaryota</taxon>
        <taxon>Viridiplantae</taxon>
        <taxon>Streptophyta</taxon>
        <taxon>Embryophyta</taxon>
        <taxon>Tracheophyta</taxon>
        <taxon>Spermatophyta</taxon>
        <taxon>Magnoliopsida</taxon>
        <taxon>eudicotyledons</taxon>
        <taxon>Gunneridae</taxon>
        <taxon>Pentapetalae</taxon>
        <taxon>asterids</taxon>
        <taxon>campanulids</taxon>
        <taxon>Asterales</taxon>
        <taxon>Asteraceae</taxon>
        <taxon>Asteroideae</taxon>
        <taxon>Heliantheae alliance</taxon>
        <taxon>Tageteae</taxon>
        <taxon>Tagetes</taxon>
    </lineage>
</organism>
<dbReference type="FunFam" id="1.25.40.10:FF:000158">
    <property type="entry name" value="pentatricopeptide repeat-containing protein At2g33680"/>
    <property type="match status" value="1"/>
</dbReference>
<dbReference type="Pfam" id="PF20431">
    <property type="entry name" value="E_motif"/>
    <property type="match status" value="1"/>
</dbReference>
<dbReference type="Pfam" id="PF01535">
    <property type="entry name" value="PPR"/>
    <property type="match status" value="4"/>
</dbReference>
<dbReference type="Proteomes" id="UP001229421">
    <property type="component" value="Unassembled WGS sequence"/>
</dbReference>
<protein>
    <recommendedName>
        <fullName evidence="7">Pentatricopeptide repeat-containing protein</fullName>
    </recommendedName>
</protein>
<dbReference type="InterPro" id="IPR002885">
    <property type="entry name" value="PPR_rpt"/>
</dbReference>
<comment type="caution">
    <text evidence="5">The sequence shown here is derived from an EMBL/GenBank/DDBJ whole genome shotgun (WGS) entry which is preliminary data.</text>
</comment>
<dbReference type="PANTHER" id="PTHR47926">
    <property type="entry name" value="PENTATRICOPEPTIDE REPEAT-CONTAINING PROTEIN"/>
    <property type="match status" value="1"/>
</dbReference>
<keyword evidence="6" id="KW-1185">Reference proteome</keyword>
<dbReference type="AlphaFoldDB" id="A0AAD8P8D2"/>
<feature type="repeat" description="PPR" evidence="3">
    <location>
        <begin position="403"/>
        <end position="437"/>
    </location>
</feature>
<dbReference type="Gene3D" id="1.25.40.10">
    <property type="entry name" value="Tetratricopeptide repeat domain"/>
    <property type="match status" value="5"/>
</dbReference>
<dbReference type="InterPro" id="IPR046960">
    <property type="entry name" value="PPR_At4g14850-like_plant"/>
</dbReference>
<sequence>MKGLFVSLMNDFYKHFTMAPVSSPDCVMYWYWYCFPLHNIIKTCDSALSAIESTHCYIIKSGIIRDTYTVNNLLGSYVKNRKLKNAHKLFDEMPQRDTVTWNSLIAGYVSYGVTESAWAVLIRMKECGFCFDGYTFGSVLKGIGSIECLFAGQQVHACIVKTGYEDNVYSGSALLDMYAKCGKLVDAHKCFDCVSNPNSVSWNALISGYVEVGDCYNTLLLLKSMHREGVRLDDGAFSPVLTLFDRPELYKLAIQVHCAIIKHGVYSDSSVFNAMISAYSGCGSIEDAKRVFDGAIGDWDIVSWNAMLAACLEYDERELAFDLLSEMEILGFEPDVYTYTSMISSCFEEEVTYQGRSLHALVIKRGVEHLTPISNSLMGMYSGSNGIYMEYAMRIFDKMEFKDQVSWNSMLTALSQHGFSENALKLFQIMQSGNVGMDYYAFSAVLKSCADVATLKLGQQIHSLALRSGFESNEFVASNLIVMYSKCGTIEDARRSFETSYKQNSVTWNSLMFAYAQHGQGLVALDLFSQMEKSKVKMDHITFVAVLTACSHVGLVEKGYTFLRNMECTYGISPRMEHYACVIDLLGRAGRLKEAQNVVKTMPFEPDAMVLKTLLGACRLCGDVELATQVGKLLLESQPYEHCTYVLLCELYGHLKWWDEIAVLKRTMKEKGVKKVPGWSWIEVGNQMHAFNAASHSHTRNEDIHQMLRKLTDDISDSENFLWLILNQPQRGNTVLNAGTSGEKPTRTSGVTYKTNLRVTAGQDIRAIILGAVEAFRRRKLSGGARETSRNKISDYVSKDVLPNSERNRPSQDGDTSKRPEPEL</sequence>
<evidence type="ECO:0000256" key="4">
    <source>
        <dbReference type="SAM" id="MobiDB-lite"/>
    </source>
</evidence>
<gene>
    <name evidence="5" type="ORF">QVD17_03119</name>
</gene>
<reference evidence="5" key="1">
    <citation type="journal article" date="2023" name="bioRxiv">
        <title>Improved chromosome-level genome assembly for marigold (Tagetes erecta).</title>
        <authorList>
            <person name="Jiang F."/>
            <person name="Yuan L."/>
            <person name="Wang S."/>
            <person name="Wang H."/>
            <person name="Xu D."/>
            <person name="Wang A."/>
            <person name="Fan W."/>
        </authorList>
    </citation>
    <scope>NUCLEOTIDE SEQUENCE</scope>
    <source>
        <strain evidence="5">WSJ</strain>
        <tissue evidence="5">Leaf</tissue>
    </source>
</reference>
<dbReference type="GO" id="GO:0005739">
    <property type="term" value="C:mitochondrion"/>
    <property type="evidence" value="ECO:0007669"/>
    <property type="project" value="UniProtKB-ARBA"/>
</dbReference>
<keyword evidence="1" id="KW-0677">Repeat</keyword>